<protein>
    <submittedName>
        <fullName evidence="2">Uncharacterized protein</fullName>
    </submittedName>
</protein>
<keyword evidence="3" id="KW-1185">Reference proteome</keyword>
<gene>
    <name evidence="2" type="ORF">QP939_34685</name>
</gene>
<evidence type="ECO:0000256" key="1">
    <source>
        <dbReference type="SAM" id="MobiDB-lite"/>
    </source>
</evidence>
<name>A0ABY8XEF5_9PSEU</name>
<organism evidence="2 3">
    <name type="scientific">Amycolatopsis nalaikhensis</name>
    <dbReference type="NCBI Taxonomy" id="715472"/>
    <lineage>
        <taxon>Bacteria</taxon>
        <taxon>Bacillati</taxon>
        <taxon>Actinomycetota</taxon>
        <taxon>Actinomycetes</taxon>
        <taxon>Pseudonocardiales</taxon>
        <taxon>Pseudonocardiaceae</taxon>
        <taxon>Amycolatopsis</taxon>
    </lineage>
</organism>
<feature type="region of interest" description="Disordered" evidence="1">
    <location>
        <begin position="1"/>
        <end position="22"/>
    </location>
</feature>
<dbReference type="RefSeq" id="WP_285450530.1">
    <property type="nucleotide sequence ID" value="NZ_CP127173.1"/>
</dbReference>
<sequence>MTAPRHPPGDEQPVAEPPSGGDPVCWLSRVCPECGQFIEDAQVDPESHCPASAK</sequence>
<evidence type="ECO:0000313" key="3">
    <source>
        <dbReference type="Proteomes" id="UP001227101"/>
    </source>
</evidence>
<accession>A0ABY8XEF5</accession>
<reference evidence="2 3" key="1">
    <citation type="submission" date="2023-06" db="EMBL/GenBank/DDBJ databases">
        <authorList>
            <person name="Oyuntsetseg B."/>
            <person name="Kim S.B."/>
        </authorList>
    </citation>
    <scope>NUCLEOTIDE SEQUENCE [LARGE SCALE GENOMIC DNA]</scope>
    <source>
        <strain evidence="2 3">2-2</strain>
    </source>
</reference>
<evidence type="ECO:0000313" key="2">
    <source>
        <dbReference type="EMBL" id="WIV53992.1"/>
    </source>
</evidence>
<proteinExistence type="predicted"/>
<dbReference type="Proteomes" id="UP001227101">
    <property type="component" value="Chromosome"/>
</dbReference>
<dbReference type="EMBL" id="CP127173">
    <property type="protein sequence ID" value="WIV53992.1"/>
    <property type="molecule type" value="Genomic_DNA"/>
</dbReference>